<keyword evidence="1" id="KW-0472">Membrane</keyword>
<name>A0AAU7CU97_9BACT</name>
<accession>A0AAU7CU97</accession>
<keyword evidence="2" id="KW-0614">Plasmid</keyword>
<proteinExistence type="predicted"/>
<organism evidence="2">
    <name type="scientific">Singulisphaera sp. Ch08</name>
    <dbReference type="NCBI Taxonomy" id="3120278"/>
    <lineage>
        <taxon>Bacteria</taxon>
        <taxon>Pseudomonadati</taxon>
        <taxon>Planctomycetota</taxon>
        <taxon>Planctomycetia</taxon>
        <taxon>Isosphaerales</taxon>
        <taxon>Isosphaeraceae</taxon>
        <taxon>Singulisphaera</taxon>
    </lineage>
</organism>
<gene>
    <name evidence="2" type="ORF">V5E97_40200</name>
</gene>
<sequence length="60" mass="6542">MMWLLPTAQNLPLVLAYLDPGSGSLLLQVLIAGMFSSLFFLKSSLVTVRTSVGRLFKNNA</sequence>
<dbReference type="RefSeq" id="WP_406701363.1">
    <property type="nucleotide sequence ID" value="NZ_CP155448.1"/>
</dbReference>
<dbReference type="AlphaFoldDB" id="A0AAU7CU97"/>
<reference evidence="2" key="1">
    <citation type="submission" date="2024-05" db="EMBL/GenBank/DDBJ databases">
        <title>Planctomycetes of the genus Singulisphaera possess chitinolytic capabilities.</title>
        <authorList>
            <person name="Ivanova A."/>
        </authorList>
    </citation>
    <scope>NUCLEOTIDE SEQUENCE</scope>
    <source>
        <strain evidence="2">Ch08T</strain>
        <plasmid evidence="2">pSnCh</plasmid>
    </source>
</reference>
<geneLocation type="plasmid" evidence="2">
    <name>pSnCh</name>
</geneLocation>
<evidence type="ECO:0000256" key="1">
    <source>
        <dbReference type="SAM" id="Phobius"/>
    </source>
</evidence>
<feature type="transmembrane region" description="Helical" evidence="1">
    <location>
        <begin position="20"/>
        <end position="41"/>
    </location>
</feature>
<keyword evidence="1" id="KW-1133">Transmembrane helix</keyword>
<protein>
    <submittedName>
        <fullName evidence="2">Uncharacterized protein</fullName>
    </submittedName>
</protein>
<evidence type="ECO:0000313" key="2">
    <source>
        <dbReference type="EMBL" id="XBH08492.1"/>
    </source>
</evidence>
<dbReference type="EMBL" id="CP155448">
    <property type="protein sequence ID" value="XBH08492.1"/>
    <property type="molecule type" value="Genomic_DNA"/>
</dbReference>
<keyword evidence="1" id="KW-0812">Transmembrane</keyword>